<keyword evidence="1" id="KW-0812">Transmembrane</keyword>
<comment type="caution">
    <text evidence="2">The sequence shown here is derived from an EMBL/GenBank/DDBJ whole genome shotgun (WGS) entry which is preliminary data.</text>
</comment>
<keyword evidence="1" id="KW-0472">Membrane</keyword>
<dbReference type="AlphaFoldDB" id="A0A1B9R3E9"/>
<keyword evidence="3" id="KW-1185">Reference proteome</keyword>
<accession>A0A1B9R3E9</accession>
<feature type="transmembrane region" description="Helical" evidence="1">
    <location>
        <begin position="41"/>
        <end position="57"/>
    </location>
</feature>
<protein>
    <submittedName>
        <fullName evidence="2">Uncharacterized protein</fullName>
    </submittedName>
</protein>
<name>A0A1B9R3E9_9VIBR</name>
<evidence type="ECO:0000313" key="2">
    <source>
        <dbReference type="EMBL" id="OCH78715.1"/>
    </source>
</evidence>
<sequence>MMREIEFIAHSRALSYCLSSVFGGVAVLLTVDFVFSMEQSAITYGFVLVGAAIQYFSTKRKCDSNLTADDDEVYLFSIPAALRYQKSLTGQPYIRVTSLTQKGYHRVKVFESWVSEQDWQFMLSRCT</sequence>
<feature type="transmembrane region" description="Helical" evidence="1">
    <location>
        <begin position="12"/>
        <end position="35"/>
    </location>
</feature>
<gene>
    <name evidence="2" type="ORF">A6E14_16830</name>
</gene>
<proteinExistence type="predicted"/>
<reference evidence="3" key="1">
    <citation type="submission" date="2016-06" db="EMBL/GenBank/DDBJ databases">
        <authorList>
            <person name="Hehemann J.-H."/>
            <person name="Arevalo P."/>
            <person name="Datta M.S."/>
            <person name="Polz M.F."/>
        </authorList>
    </citation>
    <scope>NUCLEOTIDE SEQUENCE [LARGE SCALE GENOMIC DNA]</scope>
    <source>
        <strain evidence="3">9CSC122</strain>
    </source>
</reference>
<evidence type="ECO:0000313" key="3">
    <source>
        <dbReference type="Proteomes" id="UP000093173"/>
    </source>
</evidence>
<organism evidence="2 3">
    <name type="scientific">Vibrio genomosp. F10</name>
    <dbReference type="NCBI Taxonomy" id="723171"/>
    <lineage>
        <taxon>Bacteria</taxon>
        <taxon>Pseudomonadati</taxon>
        <taxon>Pseudomonadota</taxon>
        <taxon>Gammaproteobacteria</taxon>
        <taxon>Vibrionales</taxon>
        <taxon>Vibrionaceae</taxon>
        <taxon>Vibrio</taxon>
    </lineage>
</organism>
<dbReference type="EMBL" id="MAJZ01000024">
    <property type="protein sequence ID" value="OCH78715.1"/>
    <property type="molecule type" value="Genomic_DNA"/>
</dbReference>
<dbReference type="RefSeq" id="WP_065576207.1">
    <property type="nucleotide sequence ID" value="NZ_JBNGCH010000024.1"/>
</dbReference>
<evidence type="ECO:0000256" key="1">
    <source>
        <dbReference type="SAM" id="Phobius"/>
    </source>
</evidence>
<keyword evidence="1" id="KW-1133">Transmembrane helix</keyword>
<dbReference type="Proteomes" id="UP000093173">
    <property type="component" value="Unassembled WGS sequence"/>
</dbReference>